<evidence type="ECO:0000256" key="1">
    <source>
        <dbReference type="SAM" id="SignalP"/>
    </source>
</evidence>
<feature type="chain" id="PRO_5012568522" evidence="1">
    <location>
        <begin position="21"/>
        <end position="89"/>
    </location>
</feature>
<evidence type="ECO:0000313" key="3">
    <source>
        <dbReference type="Proteomes" id="UP000185003"/>
    </source>
</evidence>
<evidence type="ECO:0000313" key="2">
    <source>
        <dbReference type="EMBL" id="SIO53280.1"/>
    </source>
</evidence>
<dbReference type="Proteomes" id="UP000185003">
    <property type="component" value="Unassembled WGS sequence"/>
</dbReference>
<keyword evidence="3" id="KW-1185">Reference proteome</keyword>
<organism evidence="2 3">
    <name type="scientific">Chitinophaga niabensis</name>
    <dbReference type="NCBI Taxonomy" id="536979"/>
    <lineage>
        <taxon>Bacteria</taxon>
        <taxon>Pseudomonadati</taxon>
        <taxon>Bacteroidota</taxon>
        <taxon>Chitinophagia</taxon>
        <taxon>Chitinophagales</taxon>
        <taxon>Chitinophagaceae</taxon>
        <taxon>Chitinophaga</taxon>
    </lineage>
</organism>
<keyword evidence="1" id="KW-0732">Signal</keyword>
<protein>
    <submittedName>
        <fullName evidence="2">Uncharacterized protein</fullName>
    </submittedName>
</protein>
<dbReference type="RefSeq" id="WP_143197593.1">
    <property type="nucleotide sequence ID" value="NZ_FSRA01000002.1"/>
</dbReference>
<name>A0A1N6K9N4_9BACT</name>
<accession>A0A1N6K9N4</accession>
<sequence length="89" mass="9444">MKKLKLASLALVMFISAVGAYGNYKANNTLYYIAPNTSPWATSYMVASTPPSEGCVGNAELVCTVVASFGYTSGQFIPASEAVVFTLYN</sequence>
<dbReference type="EMBL" id="FSRA01000002">
    <property type="protein sequence ID" value="SIO53280.1"/>
    <property type="molecule type" value="Genomic_DNA"/>
</dbReference>
<proteinExistence type="predicted"/>
<dbReference type="AlphaFoldDB" id="A0A1N6K9N4"/>
<reference evidence="2 3" key="1">
    <citation type="submission" date="2016-11" db="EMBL/GenBank/DDBJ databases">
        <authorList>
            <person name="Jaros S."/>
            <person name="Januszkiewicz K."/>
            <person name="Wedrychowicz H."/>
        </authorList>
    </citation>
    <scope>NUCLEOTIDE SEQUENCE [LARGE SCALE GENOMIC DNA]</scope>
    <source>
        <strain evidence="2 3">DSM 24787</strain>
    </source>
</reference>
<feature type="signal peptide" evidence="1">
    <location>
        <begin position="1"/>
        <end position="20"/>
    </location>
</feature>
<gene>
    <name evidence="2" type="ORF">SAMN04488055_5384</name>
</gene>